<proteinExistence type="predicted"/>
<keyword evidence="3" id="KW-1185">Reference proteome</keyword>
<feature type="region of interest" description="Disordered" evidence="1">
    <location>
        <begin position="404"/>
        <end position="459"/>
    </location>
</feature>
<organism evidence="2 3">
    <name type="scientific">Tanacetum coccineum</name>
    <dbReference type="NCBI Taxonomy" id="301880"/>
    <lineage>
        <taxon>Eukaryota</taxon>
        <taxon>Viridiplantae</taxon>
        <taxon>Streptophyta</taxon>
        <taxon>Embryophyta</taxon>
        <taxon>Tracheophyta</taxon>
        <taxon>Spermatophyta</taxon>
        <taxon>Magnoliopsida</taxon>
        <taxon>eudicotyledons</taxon>
        <taxon>Gunneridae</taxon>
        <taxon>Pentapetalae</taxon>
        <taxon>asterids</taxon>
        <taxon>campanulids</taxon>
        <taxon>Asterales</taxon>
        <taxon>Asteraceae</taxon>
        <taxon>Asteroideae</taxon>
        <taxon>Anthemideae</taxon>
        <taxon>Anthemidinae</taxon>
        <taxon>Tanacetum</taxon>
    </lineage>
</organism>
<feature type="compositionally biased region" description="Polar residues" evidence="1">
    <location>
        <begin position="263"/>
        <end position="276"/>
    </location>
</feature>
<evidence type="ECO:0000313" key="3">
    <source>
        <dbReference type="Proteomes" id="UP001151760"/>
    </source>
</evidence>
<dbReference type="EMBL" id="BQNB010017167">
    <property type="protein sequence ID" value="GJT60082.1"/>
    <property type="molecule type" value="Genomic_DNA"/>
</dbReference>
<feature type="compositionally biased region" description="Basic and acidic residues" evidence="1">
    <location>
        <begin position="431"/>
        <end position="450"/>
    </location>
</feature>
<protein>
    <submittedName>
        <fullName evidence="2">Uncharacterized protein</fullName>
    </submittedName>
</protein>
<comment type="caution">
    <text evidence="2">The sequence shown here is derived from an EMBL/GenBank/DDBJ whole genome shotgun (WGS) entry which is preliminary data.</text>
</comment>
<dbReference type="Proteomes" id="UP001151760">
    <property type="component" value="Unassembled WGS sequence"/>
</dbReference>
<name>A0ABQ5FBV0_9ASTR</name>
<sequence>METKTTVSLCSVSKEQEIQRLQEKTRLSKGGFMKRLTALQSYFTFLTDTLKDFGAMPIFKRTFSQEVDLLEKHLTTGLLYTMIDDMEFIEKYMLETTLHQKEIQKLLFENKLLQTQEVQSNTVQALNVDSIIMENTCPKKENSNSETAFSNSAKESSLDSKTKDVHAIKYKMSKEKEICLTYFRSLHSHLQVLSNKDLKGARIEHEFKRAFMSLFGQDAETFTSRCYSTFPWIMTDKYFVEYIGIDVKHFRYTLLQHTGNVKKSVAERTQSSGTESEVQDESIRSGNDTATNDADIRPIYDEEPMDEIQEKVFAIAALKNELRKSKENSVDSKFAKPSFLGKPILQPLRKQSVVRQPTAFKSQRPQILKSRFASQVDVNNNFSKQVTQHYLPKGRESAFAKPHHVIASSESRNSSKNMSRSKPRFSSNDMVHNHYQDEAKKKTQEKDRSSKSSVMPSTSLQSTTFKSSCVTITAMPKVNSRAKIQSHKTRNSNKPIDQKSHTQKPGRQIVIGHRFYPNKSSAVYKKTSPRSSLRWKPTGRIFKFVGHSWKVYSVLFSTNNSNGENQVVSKSSFVNVADASDKRQQQPDSNSSTSTLATTVIADGNLDLLRLKLSSEQSQHGDSDDVLNIRVILFSNHSDNGNPLSVNIKQHCGTNADVAAPFQLSRTDHYMLILKL</sequence>
<gene>
    <name evidence="2" type="ORF">Tco_1003615</name>
</gene>
<reference evidence="2" key="2">
    <citation type="submission" date="2022-01" db="EMBL/GenBank/DDBJ databases">
        <authorList>
            <person name="Yamashiro T."/>
            <person name="Shiraishi A."/>
            <person name="Satake H."/>
            <person name="Nakayama K."/>
        </authorList>
    </citation>
    <scope>NUCLEOTIDE SEQUENCE</scope>
</reference>
<evidence type="ECO:0000313" key="2">
    <source>
        <dbReference type="EMBL" id="GJT60082.1"/>
    </source>
</evidence>
<evidence type="ECO:0000256" key="1">
    <source>
        <dbReference type="SAM" id="MobiDB-lite"/>
    </source>
</evidence>
<feature type="region of interest" description="Disordered" evidence="1">
    <location>
        <begin position="476"/>
        <end position="508"/>
    </location>
</feature>
<accession>A0ABQ5FBV0</accession>
<reference evidence="2" key="1">
    <citation type="journal article" date="2022" name="Int. J. Mol. Sci.">
        <title>Draft Genome of Tanacetum Coccineum: Genomic Comparison of Closely Related Tanacetum-Family Plants.</title>
        <authorList>
            <person name="Yamashiro T."/>
            <person name="Shiraishi A."/>
            <person name="Nakayama K."/>
            <person name="Satake H."/>
        </authorList>
    </citation>
    <scope>NUCLEOTIDE SEQUENCE</scope>
</reference>
<feature type="region of interest" description="Disordered" evidence="1">
    <location>
        <begin position="263"/>
        <end position="294"/>
    </location>
</feature>
<feature type="compositionally biased region" description="Low complexity" evidence="1">
    <location>
        <begin position="408"/>
        <end position="420"/>
    </location>
</feature>